<dbReference type="GO" id="GO:0051782">
    <property type="term" value="P:negative regulation of cell division"/>
    <property type="evidence" value="ECO:0007669"/>
    <property type="project" value="TreeGrafter"/>
</dbReference>
<dbReference type="InterPro" id="IPR033875">
    <property type="entry name" value="FlhG"/>
</dbReference>
<dbReference type="SUPFAM" id="SSF52540">
    <property type="entry name" value="P-loop containing nucleoside triphosphate hydrolases"/>
    <property type="match status" value="1"/>
</dbReference>
<evidence type="ECO:0000313" key="3">
    <source>
        <dbReference type="EMBL" id="KKO10703.1"/>
    </source>
</evidence>
<organism evidence="3">
    <name type="scientific">marine sediment metagenome</name>
    <dbReference type="NCBI Taxonomy" id="412755"/>
    <lineage>
        <taxon>unclassified sequences</taxon>
        <taxon>metagenomes</taxon>
        <taxon>ecological metagenomes</taxon>
    </lineage>
</organism>
<reference evidence="3" key="1">
    <citation type="journal article" date="2015" name="Nature">
        <title>Complex archaea that bridge the gap between prokaryotes and eukaryotes.</title>
        <authorList>
            <person name="Spang A."/>
            <person name="Saw J.H."/>
            <person name="Jorgensen S.L."/>
            <person name="Zaremba-Niedzwiedzka K."/>
            <person name="Martijn J."/>
            <person name="Lind A.E."/>
            <person name="van Eijk R."/>
            <person name="Schleper C."/>
            <person name="Guy L."/>
            <person name="Ettema T.J."/>
        </authorList>
    </citation>
    <scope>NUCLEOTIDE SEQUENCE</scope>
</reference>
<accession>A0A0F9WE39</accession>
<dbReference type="PIRSF" id="PIRSF003092">
    <property type="entry name" value="MinD"/>
    <property type="match status" value="1"/>
</dbReference>
<dbReference type="GO" id="GO:0005524">
    <property type="term" value="F:ATP binding"/>
    <property type="evidence" value="ECO:0007669"/>
    <property type="project" value="UniProtKB-KW"/>
</dbReference>
<evidence type="ECO:0008006" key="4">
    <source>
        <dbReference type="Google" id="ProtNLM"/>
    </source>
</evidence>
<dbReference type="CDD" id="cd02038">
    <property type="entry name" value="FlhG-like"/>
    <property type="match status" value="1"/>
</dbReference>
<keyword evidence="1" id="KW-0547">Nucleotide-binding</keyword>
<proteinExistence type="predicted"/>
<sequence length="268" mass="28843">MHPIQVLAVTGGKGGVGKTSISVNLSLALAQLDKRVVLMDADLGLANVDILLGIKAQRTIADVLSGECGLRDIMVASHGINVIPASSGVQTLVTMGPNQHAGIVHAFSELADELDVLVIDTAAGISDSVVSFVRAAQEVLVVVCDEPSSMTDAYALIKLLHRDCHLQDFRIVANMTRSADEGRNMFNRFAGVAGRFLDVNLRYAGDIPYDETLRKAVQRQRPTLDAYPGSKAAGAYRRLAKEVSQWPVRTQASGQIEFFVERLVQGMS</sequence>
<dbReference type="InterPro" id="IPR033756">
    <property type="entry name" value="YlxH/NBP35"/>
</dbReference>
<dbReference type="GO" id="GO:0016887">
    <property type="term" value="F:ATP hydrolysis activity"/>
    <property type="evidence" value="ECO:0007669"/>
    <property type="project" value="TreeGrafter"/>
</dbReference>
<dbReference type="Pfam" id="PF10609">
    <property type="entry name" value="ParA"/>
    <property type="match status" value="1"/>
</dbReference>
<comment type="caution">
    <text evidence="3">The sequence shown here is derived from an EMBL/GenBank/DDBJ whole genome shotgun (WGS) entry which is preliminary data.</text>
</comment>
<dbReference type="AlphaFoldDB" id="A0A0F9WE39"/>
<evidence type="ECO:0000256" key="1">
    <source>
        <dbReference type="ARBA" id="ARBA00022741"/>
    </source>
</evidence>
<keyword evidence="2" id="KW-0067">ATP-binding</keyword>
<dbReference type="PANTHER" id="PTHR43384">
    <property type="entry name" value="SEPTUM SITE-DETERMINING PROTEIN MIND HOMOLOG, CHLOROPLASTIC-RELATED"/>
    <property type="match status" value="1"/>
</dbReference>
<protein>
    <recommendedName>
        <fullName evidence="4">AAA domain-containing protein</fullName>
    </recommendedName>
</protein>
<dbReference type="FunFam" id="3.40.50.300:FF:000158">
    <property type="entry name" value="Site-determining protein"/>
    <property type="match status" value="1"/>
</dbReference>
<dbReference type="EMBL" id="LAZR01000004">
    <property type="protein sequence ID" value="KKO10703.1"/>
    <property type="molecule type" value="Genomic_DNA"/>
</dbReference>
<dbReference type="GO" id="GO:0009898">
    <property type="term" value="C:cytoplasmic side of plasma membrane"/>
    <property type="evidence" value="ECO:0007669"/>
    <property type="project" value="TreeGrafter"/>
</dbReference>
<evidence type="ECO:0000256" key="2">
    <source>
        <dbReference type="ARBA" id="ARBA00022840"/>
    </source>
</evidence>
<name>A0A0F9WE39_9ZZZZ</name>
<dbReference type="InterPro" id="IPR025501">
    <property type="entry name" value="MinD_FleN"/>
</dbReference>
<gene>
    <name evidence="3" type="ORF">LCGC14_0021860</name>
</gene>
<dbReference type="GO" id="GO:0005829">
    <property type="term" value="C:cytosol"/>
    <property type="evidence" value="ECO:0007669"/>
    <property type="project" value="TreeGrafter"/>
</dbReference>
<dbReference type="InterPro" id="IPR050625">
    <property type="entry name" value="ParA/MinD_ATPase"/>
</dbReference>
<dbReference type="InterPro" id="IPR027417">
    <property type="entry name" value="P-loop_NTPase"/>
</dbReference>
<dbReference type="Gene3D" id="3.40.50.300">
    <property type="entry name" value="P-loop containing nucleotide triphosphate hydrolases"/>
    <property type="match status" value="1"/>
</dbReference>
<dbReference type="PANTHER" id="PTHR43384:SF4">
    <property type="entry name" value="CELLULOSE BIOSYNTHESIS PROTEIN BCSQ-RELATED"/>
    <property type="match status" value="1"/>
</dbReference>